<dbReference type="Pfam" id="PF00593">
    <property type="entry name" value="TonB_dep_Rec_b-barrel"/>
    <property type="match status" value="1"/>
</dbReference>
<sequence length="824" mass="87945">MQRLPVRHLSSIALAITALASAGAHAQAAAPDAAASAPADDVQTVTVTAQGRKQEVQKVPIAIQLLGPEQIAKVGAVNLAQVADFVPGLAIDASQPTQPSYSLRGLGNGDFGIGTDAPVGVYVNGVYTGKTGGALLNFNDVKRVEVLKGPQGTLFGRNSAGGAISIVTNDPDGQNLASGLVRAGNYGTVHAEGVLNRALSEDFDLRISAVGEKSDGWATNATDGRKNPQAHTWGTRMGARWSPSDDTSVVLTWEHEDLNERPRPIWAAGSFNEDRSVITYIDPRHEQLRNDAIGGVESRLFNGLNLRIEHELGDRMTFTSTTGWRHFNSVNVEDNDGTDNPATYLSTGNFEKSSTFEQEFRLNGKSRMADWLVGASFSTEHSAQLSRVNTNTTTLDPVLEQLVDQQLIAAGQSPLPGPPLGLLNGIAAEAGVPGFDLLGQSWEEGMHNTLAAHSEALMADVIWHVGDRTNVTTGVRFTQDTKKFSWYSPLRSAPGLDAQLGVLSPDFFNALVAAGAIDQPTADGLSGLVQGLQGTNIEFTNPEWMAAPVYSSKTWHNTSPRLVIDHQLTPDTMVYGSVTRGYQAGGFNSVSTQANNGRFDPETITSYELGAKGRVAEAGITYSASLFHYLFKNLQAITFVQPTDGGVGHYEITVSNVEATGVDGELNWQVAAPLRLFANGEWIDQKYKGQTNPVGNDLTGQPYGTPMLSLAAGLDVTLALAGGKADWTLQGSHIGATRCNADSATQGSCLSTPTYRVGEAHDRVDTRLGWSAPADRWGVALIVNNLFDKRYVTGLSNLSAAVGVPYTASVTDPRRFQIEFSAKL</sequence>
<evidence type="ECO:0000256" key="2">
    <source>
        <dbReference type="ARBA" id="ARBA00022448"/>
    </source>
</evidence>
<evidence type="ECO:0000256" key="9">
    <source>
        <dbReference type="ARBA" id="ARBA00023136"/>
    </source>
</evidence>
<gene>
    <name evidence="17" type="ORF">LPC04_21150</name>
</gene>
<keyword evidence="17" id="KW-0675">Receptor</keyword>
<evidence type="ECO:0000313" key="18">
    <source>
        <dbReference type="Proteomes" id="UP001139353"/>
    </source>
</evidence>
<keyword evidence="10 11" id="KW-0998">Cell outer membrane</keyword>
<dbReference type="PANTHER" id="PTHR32552">
    <property type="entry name" value="FERRICHROME IRON RECEPTOR-RELATED"/>
    <property type="match status" value="1"/>
</dbReference>
<evidence type="ECO:0000256" key="14">
    <source>
        <dbReference type="SAM" id="SignalP"/>
    </source>
</evidence>
<feature type="region of interest" description="Disordered" evidence="13">
    <location>
        <begin position="218"/>
        <end position="241"/>
    </location>
</feature>
<dbReference type="Gene3D" id="2.40.170.20">
    <property type="entry name" value="TonB-dependent receptor, beta-barrel domain"/>
    <property type="match status" value="2"/>
</dbReference>
<dbReference type="SUPFAM" id="SSF56935">
    <property type="entry name" value="Porins"/>
    <property type="match status" value="1"/>
</dbReference>
<evidence type="ECO:0000259" key="15">
    <source>
        <dbReference type="Pfam" id="PF00593"/>
    </source>
</evidence>
<dbReference type="InterPro" id="IPR012910">
    <property type="entry name" value="Plug_dom"/>
</dbReference>
<evidence type="ECO:0000256" key="3">
    <source>
        <dbReference type="ARBA" id="ARBA00022452"/>
    </source>
</evidence>
<feature type="chain" id="PRO_5040801682" evidence="14">
    <location>
        <begin position="27"/>
        <end position="824"/>
    </location>
</feature>
<accession>A0A9X1YPG5</accession>
<keyword evidence="9 11" id="KW-0472">Membrane</keyword>
<keyword evidence="14" id="KW-0732">Signal</keyword>
<keyword evidence="8 12" id="KW-0798">TonB box</keyword>
<reference evidence="17" key="1">
    <citation type="submission" date="2021-11" db="EMBL/GenBank/DDBJ databases">
        <title>BS-T2-15 a new species belonging to the Comamonadaceae family isolated from the soil of a French oak forest.</title>
        <authorList>
            <person name="Mieszkin S."/>
            <person name="Alain K."/>
        </authorList>
    </citation>
    <scope>NUCLEOTIDE SEQUENCE</scope>
    <source>
        <strain evidence="17">BS-T2-15</strain>
    </source>
</reference>
<evidence type="ECO:0000256" key="13">
    <source>
        <dbReference type="SAM" id="MobiDB-lite"/>
    </source>
</evidence>
<protein>
    <submittedName>
        <fullName evidence="17">TonB-dependent receptor</fullName>
    </submittedName>
</protein>
<feature type="domain" description="TonB-dependent receptor-like beta-barrel" evidence="15">
    <location>
        <begin position="241"/>
        <end position="786"/>
    </location>
</feature>
<dbReference type="GO" id="GO:0006826">
    <property type="term" value="P:iron ion transport"/>
    <property type="evidence" value="ECO:0007669"/>
    <property type="project" value="UniProtKB-KW"/>
</dbReference>
<evidence type="ECO:0000256" key="1">
    <source>
        <dbReference type="ARBA" id="ARBA00004571"/>
    </source>
</evidence>
<keyword evidence="5 11" id="KW-0812">Transmembrane</keyword>
<dbReference type="Proteomes" id="UP001139353">
    <property type="component" value="Unassembled WGS sequence"/>
</dbReference>
<evidence type="ECO:0000256" key="8">
    <source>
        <dbReference type="ARBA" id="ARBA00023077"/>
    </source>
</evidence>
<dbReference type="InterPro" id="IPR000531">
    <property type="entry name" value="Beta-barrel_TonB"/>
</dbReference>
<proteinExistence type="inferred from homology"/>
<dbReference type="PROSITE" id="PS52016">
    <property type="entry name" value="TONB_DEPENDENT_REC_3"/>
    <property type="match status" value="1"/>
</dbReference>
<dbReference type="GO" id="GO:0009279">
    <property type="term" value="C:cell outer membrane"/>
    <property type="evidence" value="ECO:0007669"/>
    <property type="project" value="UniProtKB-SubCell"/>
</dbReference>
<evidence type="ECO:0000256" key="4">
    <source>
        <dbReference type="ARBA" id="ARBA00022496"/>
    </source>
</evidence>
<keyword evidence="18" id="KW-1185">Reference proteome</keyword>
<evidence type="ECO:0000256" key="7">
    <source>
        <dbReference type="ARBA" id="ARBA00023065"/>
    </source>
</evidence>
<dbReference type="Pfam" id="PF07715">
    <property type="entry name" value="Plug"/>
    <property type="match status" value="1"/>
</dbReference>
<keyword evidence="2 11" id="KW-0813">Transport</keyword>
<dbReference type="PANTHER" id="PTHR32552:SF81">
    <property type="entry name" value="TONB-DEPENDENT OUTER MEMBRANE RECEPTOR"/>
    <property type="match status" value="1"/>
</dbReference>
<dbReference type="InterPro" id="IPR039426">
    <property type="entry name" value="TonB-dep_rcpt-like"/>
</dbReference>
<keyword evidence="3 11" id="KW-1134">Transmembrane beta strand</keyword>
<dbReference type="InterPro" id="IPR036942">
    <property type="entry name" value="Beta-barrel_TonB_sf"/>
</dbReference>
<name>A0A9X1YPG5_9BURK</name>
<comment type="subcellular location">
    <subcellularLocation>
        <location evidence="1 11">Cell outer membrane</location>
        <topology evidence="1 11">Multi-pass membrane protein</topology>
    </subcellularLocation>
</comment>
<evidence type="ECO:0000256" key="6">
    <source>
        <dbReference type="ARBA" id="ARBA00023004"/>
    </source>
</evidence>
<evidence type="ECO:0000256" key="5">
    <source>
        <dbReference type="ARBA" id="ARBA00022692"/>
    </source>
</evidence>
<keyword evidence="6" id="KW-0408">Iron</keyword>
<feature type="domain" description="TonB-dependent receptor plug" evidence="16">
    <location>
        <begin position="56"/>
        <end position="163"/>
    </location>
</feature>
<evidence type="ECO:0000313" key="17">
    <source>
        <dbReference type="EMBL" id="MCK9688222.1"/>
    </source>
</evidence>
<comment type="similarity">
    <text evidence="11 12">Belongs to the TonB-dependent receptor family.</text>
</comment>
<dbReference type="AlphaFoldDB" id="A0A9X1YPG5"/>
<keyword evidence="7" id="KW-0406">Ion transport</keyword>
<comment type="caution">
    <text evidence="17">The sequence shown here is derived from an EMBL/GenBank/DDBJ whole genome shotgun (WGS) entry which is preliminary data.</text>
</comment>
<evidence type="ECO:0000256" key="12">
    <source>
        <dbReference type="RuleBase" id="RU003357"/>
    </source>
</evidence>
<keyword evidence="4" id="KW-0410">Iron transport</keyword>
<evidence type="ECO:0000259" key="16">
    <source>
        <dbReference type="Pfam" id="PF07715"/>
    </source>
</evidence>
<dbReference type="EMBL" id="JAJLJH010000007">
    <property type="protein sequence ID" value="MCK9688222.1"/>
    <property type="molecule type" value="Genomic_DNA"/>
</dbReference>
<evidence type="ECO:0000256" key="10">
    <source>
        <dbReference type="ARBA" id="ARBA00023237"/>
    </source>
</evidence>
<evidence type="ECO:0000256" key="11">
    <source>
        <dbReference type="PROSITE-ProRule" id="PRU01360"/>
    </source>
</evidence>
<feature type="signal peptide" evidence="14">
    <location>
        <begin position="1"/>
        <end position="26"/>
    </location>
</feature>
<dbReference type="RefSeq" id="WP_275684262.1">
    <property type="nucleotide sequence ID" value="NZ_JAJLJH010000007.1"/>
</dbReference>
<organism evidence="17 18">
    <name type="scientific">Scleromatobacter humisilvae</name>
    <dbReference type="NCBI Taxonomy" id="2897159"/>
    <lineage>
        <taxon>Bacteria</taxon>
        <taxon>Pseudomonadati</taxon>
        <taxon>Pseudomonadota</taxon>
        <taxon>Betaproteobacteria</taxon>
        <taxon>Burkholderiales</taxon>
        <taxon>Sphaerotilaceae</taxon>
        <taxon>Scleromatobacter</taxon>
    </lineage>
</organism>